<keyword evidence="3 10" id="KW-0812">Transmembrane</keyword>
<feature type="transmembrane region" description="Helical" evidence="10">
    <location>
        <begin position="294"/>
        <end position="312"/>
    </location>
</feature>
<keyword evidence="8" id="KW-1015">Disulfide bond</keyword>
<dbReference type="STRING" id="391587.KAOT1_13542"/>
<dbReference type="OrthoDB" id="1100563at2"/>
<dbReference type="InterPro" id="IPR038354">
    <property type="entry name" value="VKOR_sf"/>
</dbReference>
<dbReference type="GO" id="GO:0048038">
    <property type="term" value="F:quinone binding"/>
    <property type="evidence" value="ECO:0007669"/>
    <property type="project" value="UniProtKB-KW"/>
</dbReference>
<gene>
    <name evidence="12" type="ORF">KAOT1_13542</name>
</gene>
<organism evidence="12 13">
    <name type="scientific">Kordia algicida OT-1</name>
    <dbReference type="NCBI Taxonomy" id="391587"/>
    <lineage>
        <taxon>Bacteria</taxon>
        <taxon>Pseudomonadati</taxon>
        <taxon>Bacteroidota</taxon>
        <taxon>Flavobacteriia</taxon>
        <taxon>Flavobacteriales</taxon>
        <taxon>Flavobacteriaceae</taxon>
        <taxon>Kordia</taxon>
    </lineage>
</organism>
<dbReference type="GO" id="GO:0016491">
    <property type="term" value="F:oxidoreductase activity"/>
    <property type="evidence" value="ECO:0007669"/>
    <property type="project" value="UniProtKB-KW"/>
</dbReference>
<keyword evidence="9" id="KW-0676">Redox-active center</keyword>
<feature type="transmembrane region" description="Helical" evidence="10">
    <location>
        <begin position="206"/>
        <end position="230"/>
    </location>
</feature>
<evidence type="ECO:0000256" key="5">
    <source>
        <dbReference type="ARBA" id="ARBA00022989"/>
    </source>
</evidence>
<dbReference type="Gene3D" id="3.40.30.10">
    <property type="entry name" value="Glutaredoxin"/>
    <property type="match status" value="1"/>
</dbReference>
<dbReference type="eggNOG" id="COG1651">
    <property type="taxonomic scope" value="Bacteria"/>
</dbReference>
<dbReference type="Pfam" id="PF07884">
    <property type="entry name" value="VKOR"/>
    <property type="match status" value="1"/>
</dbReference>
<evidence type="ECO:0000313" key="13">
    <source>
        <dbReference type="Proteomes" id="UP000002945"/>
    </source>
</evidence>
<dbReference type="CDD" id="cd02972">
    <property type="entry name" value="DsbA_family"/>
    <property type="match status" value="1"/>
</dbReference>
<dbReference type="RefSeq" id="WP_007095257.1">
    <property type="nucleotide sequence ID" value="NZ_CP142125.1"/>
</dbReference>
<keyword evidence="6" id="KW-0560">Oxidoreductase</keyword>
<dbReference type="HOGENOM" id="CLU_037935_1_0_10"/>
<comment type="subcellular location">
    <subcellularLocation>
        <location evidence="1">Membrane</location>
        <topology evidence="1">Multi-pass membrane protein</topology>
    </subcellularLocation>
</comment>
<keyword evidence="13" id="KW-1185">Reference proteome</keyword>
<dbReference type="InterPro" id="IPR012932">
    <property type="entry name" value="VKOR"/>
</dbReference>
<comment type="similarity">
    <text evidence="2">Belongs to the VKOR family.</text>
</comment>
<dbReference type="CDD" id="cd12921">
    <property type="entry name" value="VKOR_4"/>
    <property type="match status" value="1"/>
</dbReference>
<dbReference type="Gene3D" id="3.90.70.10">
    <property type="entry name" value="Cysteine proteinases"/>
    <property type="match status" value="1"/>
</dbReference>
<reference evidence="12 13" key="1">
    <citation type="journal article" date="2011" name="J. Bacteriol.">
        <title>Genome sequence of the algicidal bacterium Kordia algicida OT-1.</title>
        <authorList>
            <person name="Lee H.S."/>
            <person name="Kang S.G."/>
            <person name="Kwon K.K."/>
            <person name="Lee J.H."/>
            <person name="Kim S.J."/>
        </authorList>
    </citation>
    <scope>NUCLEOTIDE SEQUENCE [LARGE SCALE GENOMIC DNA]</scope>
    <source>
        <strain evidence="12 13">OT-1</strain>
    </source>
</reference>
<accession>A9DK24</accession>
<protein>
    <recommendedName>
        <fullName evidence="11">Vitamin K epoxide reductase domain-containing protein</fullName>
    </recommendedName>
</protein>
<evidence type="ECO:0000256" key="4">
    <source>
        <dbReference type="ARBA" id="ARBA00022719"/>
    </source>
</evidence>
<dbReference type="SUPFAM" id="SSF52833">
    <property type="entry name" value="Thioredoxin-like"/>
    <property type="match status" value="1"/>
</dbReference>
<dbReference type="InterPro" id="IPR036249">
    <property type="entry name" value="Thioredoxin-like_sf"/>
</dbReference>
<feature type="transmembrane region" description="Helical" evidence="10">
    <location>
        <begin position="236"/>
        <end position="253"/>
    </location>
</feature>
<dbReference type="EMBL" id="ABIB01000001">
    <property type="protein sequence ID" value="EDP98244.1"/>
    <property type="molecule type" value="Genomic_DNA"/>
</dbReference>
<evidence type="ECO:0000256" key="3">
    <source>
        <dbReference type="ARBA" id="ARBA00022692"/>
    </source>
</evidence>
<evidence type="ECO:0000256" key="10">
    <source>
        <dbReference type="SAM" id="Phobius"/>
    </source>
</evidence>
<dbReference type="GO" id="GO:0016020">
    <property type="term" value="C:membrane"/>
    <property type="evidence" value="ECO:0007669"/>
    <property type="project" value="UniProtKB-SubCell"/>
</dbReference>
<dbReference type="Gene3D" id="1.20.1440.130">
    <property type="entry name" value="VKOR domain"/>
    <property type="match status" value="1"/>
</dbReference>
<feature type="domain" description="Vitamin K epoxide reductase" evidence="11">
    <location>
        <begin position="155"/>
        <end position="276"/>
    </location>
</feature>
<evidence type="ECO:0000256" key="7">
    <source>
        <dbReference type="ARBA" id="ARBA00023136"/>
    </source>
</evidence>
<feature type="transmembrane region" description="Helical" evidence="10">
    <location>
        <begin position="265"/>
        <end position="288"/>
    </location>
</feature>
<evidence type="ECO:0000256" key="9">
    <source>
        <dbReference type="ARBA" id="ARBA00023284"/>
    </source>
</evidence>
<dbReference type="Proteomes" id="UP000002945">
    <property type="component" value="Unassembled WGS sequence"/>
</dbReference>
<keyword evidence="7 10" id="KW-0472">Membrane</keyword>
<keyword evidence="5 10" id="KW-1133">Transmembrane helix</keyword>
<proteinExistence type="inferred from homology"/>
<evidence type="ECO:0000256" key="8">
    <source>
        <dbReference type="ARBA" id="ARBA00023157"/>
    </source>
</evidence>
<feature type="transmembrane region" description="Helical" evidence="10">
    <location>
        <begin position="153"/>
        <end position="171"/>
    </location>
</feature>
<evidence type="ECO:0000256" key="2">
    <source>
        <dbReference type="ARBA" id="ARBA00006214"/>
    </source>
</evidence>
<evidence type="ECO:0000259" key="11">
    <source>
        <dbReference type="Pfam" id="PF07884"/>
    </source>
</evidence>
<keyword evidence="4" id="KW-0874">Quinone</keyword>
<comment type="caution">
    <text evidence="12">The sequence shown here is derived from an EMBL/GenBank/DDBJ whole genome shotgun (WGS) entry which is preliminary data.</text>
</comment>
<evidence type="ECO:0000256" key="1">
    <source>
        <dbReference type="ARBA" id="ARBA00004141"/>
    </source>
</evidence>
<evidence type="ECO:0000313" key="12">
    <source>
        <dbReference type="EMBL" id="EDP98244.1"/>
    </source>
</evidence>
<sequence length="520" mass="58253">MEHIILSLLTNNSYLDVNRELLNLQLLSHPEYPSLKSITDTLDYFEIDNLAATVPKEALSQMPTSFLALVNNGKGEEVVLVEKKRGAIHIVNVDGKKEKLSEAVFSERWTGTIVAVEELEKTVNTKSLQTALPYFVVAAVASTTVLLNFSLPYLLYTALTLVGLYISILIIREDLGIKSKAVAKVCGAISKNSTCGEVINTKGNKIFGIISLSDASFVFFAGLFLILASIGFHQSTLLTMSLAGIPVIVYALFRQGFVLKKWCALCLLIAGILVLQTGLLLATFDFVWQINASYIARLVSIFVLLYIAWIYCKSYWESHEKLAVTETNFLKFKRNPELFKTMLQEKHILNANVIPQQLRIVFGNPNGAIKLQGVTNPLCGFCTAAFESYDKLLSSYGNDIHLEFIFNVPKDAENKSTKIASRLIDLYLQDPKKAYTALKEWYANRDIDTWHKNFGYSENTKVLEVLEAHTEWCNINDVHYTPASILNNHFFPDSYEVKDLPLFIQDIILESQGASGETQV</sequence>
<dbReference type="AlphaFoldDB" id="A9DK24"/>
<evidence type="ECO:0000256" key="6">
    <source>
        <dbReference type="ARBA" id="ARBA00023002"/>
    </source>
</evidence>
<name>A9DK24_9FLAO</name>